<protein>
    <recommendedName>
        <fullName evidence="3">Cilia- and flagella-associated protein 206</fullName>
    </recommendedName>
</protein>
<comment type="subcellular location">
    <subcellularLocation>
        <location evidence="1">Cytoplasm</location>
        <location evidence="1">Cytoskeleton</location>
        <location evidence="1">Cilium axoneme</location>
    </subcellularLocation>
</comment>
<dbReference type="OMA" id="QLMELMC"/>
<name>A0A0L8FSU4_OCTBM</name>
<organism evidence="10">
    <name type="scientific">Octopus bimaculoides</name>
    <name type="common">California two-spotted octopus</name>
    <dbReference type="NCBI Taxonomy" id="37653"/>
    <lineage>
        <taxon>Eukaryota</taxon>
        <taxon>Metazoa</taxon>
        <taxon>Spiralia</taxon>
        <taxon>Lophotrochozoa</taxon>
        <taxon>Mollusca</taxon>
        <taxon>Cephalopoda</taxon>
        <taxon>Coleoidea</taxon>
        <taxon>Octopodiformes</taxon>
        <taxon>Octopoda</taxon>
        <taxon>Incirrata</taxon>
        <taxon>Octopodidae</taxon>
        <taxon>Octopus</taxon>
    </lineage>
</organism>
<dbReference type="OrthoDB" id="10251073at2759"/>
<comment type="function">
    <text evidence="9">Essential for sperm motility and is involved in the regulation of the beating frequency of motile cilia on the epithelial cells of the respiratory tract. Required for the establishment of radial spokes in sperm flagella.</text>
</comment>
<dbReference type="KEGG" id="obi:106881530"/>
<evidence type="ECO:0000256" key="3">
    <source>
        <dbReference type="ARBA" id="ARBA00021602"/>
    </source>
</evidence>
<proteinExistence type="inferred from homology"/>
<evidence type="ECO:0000313" key="10">
    <source>
        <dbReference type="EMBL" id="KOF67500.1"/>
    </source>
</evidence>
<evidence type="ECO:0000256" key="4">
    <source>
        <dbReference type="ARBA" id="ARBA00022490"/>
    </source>
</evidence>
<dbReference type="GO" id="GO:0003356">
    <property type="term" value="P:regulation of cilium beat frequency"/>
    <property type="evidence" value="ECO:0007669"/>
    <property type="project" value="TreeGrafter"/>
</dbReference>
<reference evidence="10" key="1">
    <citation type="submission" date="2015-07" db="EMBL/GenBank/DDBJ databases">
        <title>MeaNS - Measles Nucleotide Surveillance Program.</title>
        <authorList>
            <person name="Tran T."/>
            <person name="Druce J."/>
        </authorList>
    </citation>
    <scope>NUCLEOTIDE SEQUENCE</scope>
    <source>
        <strain evidence="10">UCB-OBI-ISO-001</strain>
        <tissue evidence="10">Gonad</tissue>
    </source>
</reference>
<dbReference type="GO" id="GO:0005930">
    <property type="term" value="C:axoneme"/>
    <property type="evidence" value="ECO:0007669"/>
    <property type="project" value="UniProtKB-SubCell"/>
</dbReference>
<dbReference type="Pfam" id="PF12018">
    <property type="entry name" value="FAP206"/>
    <property type="match status" value="1"/>
</dbReference>
<comment type="similarity">
    <text evidence="2">Belongs to the CFAP206 family.</text>
</comment>
<accession>A0A0L8FSU4</accession>
<evidence type="ECO:0000256" key="6">
    <source>
        <dbReference type="ARBA" id="ARBA00023069"/>
    </source>
</evidence>
<evidence type="ECO:0000256" key="2">
    <source>
        <dbReference type="ARBA" id="ARBA00010500"/>
    </source>
</evidence>
<gene>
    <name evidence="10" type="ORF">OCBIM_22009564mg</name>
</gene>
<keyword evidence="7" id="KW-0206">Cytoskeleton</keyword>
<evidence type="ECO:0000256" key="7">
    <source>
        <dbReference type="ARBA" id="ARBA00023212"/>
    </source>
</evidence>
<keyword evidence="5" id="KW-0970">Cilium biogenesis/degradation</keyword>
<dbReference type="STRING" id="37653.A0A0L8FSU4"/>
<evidence type="ECO:0000256" key="9">
    <source>
        <dbReference type="ARBA" id="ARBA00045321"/>
    </source>
</evidence>
<dbReference type="GO" id="GO:0036064">
    <property type="term" value="C:ciliary basal body"/>
    <property type="evidence" value="ECO:0007669"/>
    <property type="project" value="TreeGrafter"/>
</dbReference>
<keyword evidence="4" id="KW-0963">Cytoplasm</keyword>
<keyword evidence="6" id="KW-0969">Cilium</keyword>
<dbReference type="EMBL" id="KQ427028">
    <property type="protein sequence ID" value="KOF67500.1"/>
    <property type="molecule type" value="Genomic_DNA"/>
</dbReference>
<dbReference type="PANTHER" id="PTHR21442:SF0">
    <property type="entry name" value="CILIA- AND FLAGELLA-ASSOCIATED PROTEIN 206"/>
    <property type="match status" value="1"/>
</dbReference>
<dbReference type="InterPro" id="IPR021897">
    <property type="entry name" value="FAP206"/>
</dbReference>
<evidence type="ECO:0000256" key="8">
    <source>
        <dbReference type="ARBA" id="ARBA00023273"/>
    </source>
</evidence>
<sequence length="624" mass="71148">MNFAQTESIIKNIIREISQECVNKGHTVSETLVAFMVKAVVLNPKHGFNVDRNLTKEDINTLIKLCVMNLLNPKSPSLDTIKMQVYFDMNYTTREQFLEEHRRVLESRMQPVIREITDSRAQIKEEFENLYHKIVLAILLRSGLGSPSDLAVVREATAAVQSVFPQAELGTFLALGKGDKERQLLELTMISTGIRLFNKEYCKGGKGIDDLPVILKKAIPQTSKTIERDIHNTSEYIDKYTSILHHFLDQKQDKVTPTQLTLMKQSLINVRQLESFLNAIMLDVKSSANQVETYTMELNSYLETINFTVENKTAVPTAQVYPQFIHLAQLWNYLQEEMVLLSVFSNVATSLGSFSKVHTNIFPDSVINPMLKGIEITNDLARMTSCNQKVNVAVVKQYTNVEWLFPDNTTNFDKLNLECRGFCPVTLCKYEGLLLRGNSDIGVAKYQNYYYAFASKEDAYEFAEDADKFVTSVSEIAKVNPELIQLLELYNQFTSITPQRKDSHHYVHKPIVKCESGSQTDTHFIEKNIVKSYEWNEWELRRKAIKLTDLRHKLTHSAQTDASSHRKIVTTQTYMPKDQQTQTKLDGCSSVPRPQVFLAGLRGSGMKKPTVLTKVDLTLDVKLI</sequence>
<dbReference type="PANTHER" id="PTHR21442">
    <property type="entry name" value="CILIA- AND FLAGELLA-ASSOCIATED PROTEIN 206"/>
    <property type="match status" value="1"/>
</dbReference>
<keyword evidence="8" id="KW-0966">Cell projection</keyword>
<evidence type="ECO:0000256" key="5">
    <source>
        <dbReference type="ARBA" id="ARBA00022794"/>
    </source>
</evidence>
<evidence type="ECO:0000256" key="1">
    <source>
        <dbReference type="ARBA" id="ARBA00004430"/>
    </source>
</evidence>
<dbReference type="AlphaFoldDB" id="A0A0L8FSU4"/>
<dbReference type="GO" id="GO:0030030">
    <property type="term" value="P:cell projection organization"/>
    <property type="evidence" value="ECO:0007669"/>
    <property type="project" value="UniProtKB-KW"/>
</dbReference>